<reference evidence="12 13" key="1">
    <citation type="submission" date="2018-03" db="EMBL/GenBank/DDBJ databases">
        <title>The draft genome of Mesorhizobium soli JCM 19897.</title>
        <authorList>
            <person name="Li L."/>
            <person name="Liu L."/>
            <person name="Liang L."/>
            <person name="Wang T."/>
            <person name="Zhang X."/>
        </authorList>
    </citation>
    <scope>NUCLEOTIDE SEQUENCE [LARGE SCALE GENOMIC DNA]</scope>
    <source>
        <strain evidence="12 13">JCM 19897</strain>
    </source>
</reference>
<keyword evidence="5" id="KW-0573">Peptidoglycan synthesis</keyword>
<keyword evidence="2" id="KW-0732">Signal</keyword>
<evidence type="ECO:0000256" key="7">
    <source>
        <dbReference type="PIRSR" id="PIRSR618044-1"/>
    </source>
</evidence>
<dbReference type="Proteomes" id="UP000240653">
    <property type="component" value="Unassembled WGS sequence"/>
</dbReference>
<evidence type="ECO:0000259" key="11">
    <source>
        <dbReference type="PROSITE" id="PS51724"/>
    </source>
</evidence>
<gene>
    <name evidence="12" type="ORF">C7I85_15970</name>
</gene>
<evidence type="ECO:0000313" key="12">
    <source>
        <dbReference type="EMBL" id="PSJ59967.1"/>
    </source>
</evidence>
<dbReference type="InterPro" id="IPR018044">
    <property type="entry name" value="Peptidase_S11"/>
</dbReference>
<dbReference type="GO" id="GO:0042834">
    <property type="term" value="F:peptidoglycan binding"/>
    <property type="evidence" value="ECO:0007669"/>
    <property type="project" value="InterPro"/>
</dbReference>
<dbReference type="OrthoDB" id="9795979at2"/>
<evidence type="ECO:0000313" key="13">
    <source>
        <dbReference type="Proteomes" id="UP000240653"/>
    </source>
</evidence>
<dbReference type="GO" id="GO:0009252">
    <property type="term" value="P:peptidoglycan biosynthetic process"/>
    <property type="evidence" value="ECO:0007669"/>
    <property type="project" value="UniProtKB-KW"/>
</dbReference>
<evidence type="ECO:0000256" key="6">
    <source>
        <dbReference type="ARBA" id="ARBA00023316"/>
    </source>
</evidence>
<evidence type="ECO:0000256" key="3">
    <source>
        <dbReference type="ARBA" id="ARBA00022801"/>
    </source>
</evidence>
<dbReference type="PRINTS" id="PR00725">
    <property type="entry name" value="DADACBPTASE1"/>
</dbReference>
<name>A0A2P7SBU6_9HYPH</name>
<dbReference type="Gene3D" id="3.30.70.1070">
    <property type="entry name" value="Sporulation related repeat"/>
    <property type="match status" value="1"/>
</dbReference>
<dbReference type="GO" id="GO:0071555">
    <property type="term" value="P:cell wall organization"/>
    <property type="evidence" value="ECO:0007669"/>
    <property type="project" value="UniProtKB-KW"/>
</dbReference>
<dbReference type="PANTHER" id="PTHR21581">
    <property type="entry name" value="D-ALANYL-D-ALANINE CARBOXYPEPTIDASE"/>
    <property type="match status" value="1"/>
</dbReference>
<evidence type="ECO:0000256" key="4">
    <source>
        <dbReference type="ARBA" id="ARBA00022960"/>
    </source>
</evidence>
<sequence length="454" mass="47773">MSVVSAGVANAAAKKSNPRYAAIVIDANTGKTLFSANPDSRRFPASLTKMMTLYLTFEALSRGKITKETRVPFSAHAASQPPTKLGVRAGGSVNVETAIYALVTKSANDASTALAELIAGDEETFARMMTAKARSLGMTGTVFRNANGLPNPGQFTTARDMSTLGLALREHYPQYYGYFSTRSFTWGRARMPNHNHLLGRVKGMDGIKTGYTNASGFNLVSSVIDGNRRIVAVVMGGASGGARDNHMVELIQRYLPQASNGGKRGALVARAETTSPAGAIAKVLLPKHDAPTPDVKPDGDVEVAMDDEEQAAPAKVAEAAPAKPAKTPESVPAPALQAYAEPVPFQRADAEAEAAPAPAVQHVDPVKTASVTPSGWVVQIASAPNREGAEAILDKTSKQAGGILARASGFTVQFEKGGVTYHRARFGGFESKVAAWDACAALKKKKISCYAVQN</sequence>
<feature type="region of interest" description="Disordered" evidence="10">
    <location>
        <begin position="308"/>
        <end position="331"/>
    </location>
</feature>
<feature type="binding site" evidence="8">
    <location>
        <position position="208"/>
    </location>
    <ligand>
        <name>substrate</name>
    </ligand>
</feature>
<dbReference type="AlphaFoldDB" id="A0A2P7SBU6"/>
<keyword evidence="3" id="KW-0378">Hydrolase</keyword>
<comment type="similarity">
    <text evidence="1 9">Belongs to the peptidase S11 family.</text>
</comment>
<evidence type="ECO:0000256" key="2">
    <source>
        <dbReference type="ARBA" id="ARBA00022729"/>
    </source>
</evidence>
<keyword evidence="13" id="KW-1185">Reference proteome</keyword>
<evidence type="ECO:0000256" key="10">
    <source>
        <dbReference type="SAM" id="MobiDB-lite"/>
    </source>
</evidence>
<feature type="active site" description="Proton acceptor" evidence="7">
    <location>
        <position position="49"/>
    </location>
</feature>
<dbReference type="Gene3D" id="3.40.710.10">
    <property type="entry name" value="DD-peptidase/beta-lactamase superfamily"/>
    <property type="match status" value="1"/>
</dbReference>
<evidence type="ECO:0000256" key="5">
    <source>
        <dbReference type="ARBA" id="ARBA00022984"/>
    </source>
</evidence>
<dbReference type="Pfam" id="PF05036">
    <property type="entry name" value="SPOR"/>
    <property type="match status" value="1"/>
</dbReference>
<dbReference type="SUPFAM" id="SSF56601">
    <property type="entry name" value="beta-lactamase/transpeptidase-like"/>
    <property type="match status" value="1"/>
</dbReference>
<dbReference type="InterPro" id="IPR036680">
    <property type="entry name" value="SPOR-like_sf"/>
</dbReference>
<accession>A0A2P7SBU6</accession>
<feature type="domain" description="SPOR" evidence="11">
    <location>
        <begin position="370"/>
        <end position="454"/>
    </location>
</feature>
<dbReference type="PANTHER" id="PTHR21581:SF6">
    <property type="entry name" value="TRAFFICKING PROTEIN PARTICLE COMPLEX SUBUNIT 12"/>
    <property type="match status" value="1"/>
</dbReference>
<evidence type="ECO:0000256" key="1">
    <source>
        <dbReference type="ARBA" id="ARBA00007164"/>
    </source>
</evidence>
<keyword evidence="4" id="KW-0133">Cell shape</keyword>
<dbReference type="GO" id="GO:0009002">
    <property type="term" value="F:serine-type D-Ala-D-Ala carboxypeptidase activity"/>
    <property type="evidence" value="ECO:0007669"/>
    <property type="project" value="InterPro"/>
</dbReference>
<dbReference type="EMBL" id="PXYL01000007">
    <property type="protein sequence ID" value="PSJ59967.1"/>
    <property type="molecule type" value="Genomic_DNA"/>
</dbReference>
<keyword evidence="6" id="KW-0961">Cell wall biogenesis/degradation</keyword>
<organism evidence="12 13">
    <name type="scientific">Pseudaminobacter soli</name>
    <name type="common">ex Li et al. 2025</name>
    <dbReference type="NCBI Taxonomy" id="1295366"/>
    <lineage>
        <taxon>Bacteria</taxon>
        <taxon>Pseudomonadati</taxon>
        <taxon>Pseudomonadota</taxon>
        <taxon>Alphaproteobacteria</taxon>
        <taxon>Hyphomicrobiales</taxon>
        <taxon>Phyllobacteriaceae</taxon>
        <taxon>Pseudaminobacter</taxon>
    </lineage>
</organism>
<dbReference type="Pfam" id="PF00768">
    <property type="entry name" value="Peptidase_S11"/>
    <property type="match status" value="1"/>
</dbReference>
<dbReference type="SUPFAM" id="SSF110997">
    <property type="entry name" value="Sporulation related repeat"/>
    <property type="match status" value="1"/>
</dbReference>
<proteinExistence type="inferred from homology"/>
<feature type="active site" evidence="7">
    <location>
        <position position="106"/>
    </location>
</feature>
<dbReference type="InterPro" id="IPR007730">
    <property type="entry name" value="SPOR-like_dom"/>
</dbReference>
<keyword evidence="12" id="KW-0121">Carboxypeptidase</keyword>
<comment type="caution">
    <text evidence="12">The sequence shown here is derived from an EMBL/GenBank/DDBJ whole genome shotgun (WGS) entry which is preliminary data.</text>
</comment>
<protein>
    <submittedName>
        <fullName evidence="12">D-alanyl-D-alanine carboxypeptidase</fullName>
    </submittedName>
</protein>
<evidence type="ECO:0000256" key="9">
    <source>
        <dbReference type="RuleBase" id="RU004016"/>
    </source>
</evidence>
<evidence type="ECO:0000256" key="8">
    <source>
        <dbReference type="PIRSR" id="PIRSR618044-2"/>
    </source>
</evidence>
<dbReference type="PROSITE" id="PS51724">
    <property type="entry name" value="SPOR"/>
    <property type="match status" value="1"/>
</dbReference>
<dbReference type="GO" id="GO:0008360">
    <property type="term" value="P:regulation of cell shape"/>
    <property type="evidence" value="ECO:0007669"/>
    <property type="project" value="UniProtKB-KW"/>
</dbReference>
<dbReference type="InterPro" id="IPR001967">
    <property type="entry name" value="Peptidase_S11_N"/>
</dbReference>
<feature type="compositionally biased region" description="Low complexity" evidence="10">
    <location>
        <begin position="311"/>
        <end position="325"/>
    </location>
</feature>
<dbReference type="InterPro" id="IPR012338">
    <property type="entry name" value="Beta-lactam/transpept-like"/>
</dbReference>
<dbReference type="GO" id="GO:0006508">
    <property type="term" value="P:proteolysis"/>
    <property type="evidence" value="ECO:0007669"/>
    <property type="project" value="InterPro"/>
</dbReference>
<keyword evidence="12" id="KW-0645">Protease</keyword>
<feature type="active site" description="Acyl-ester intermediate" evidence="7">
    <location>
        <position position="46"/>
    </location>
</feature>